<organism evidence="2 3">
    <name type="scientific">Pontibacter actiniarum</name>
    <dbReference type="NCBI Taxonomy" id="323450"/>
    <lineage>
        <taxon>Bacteria</taxon>
        <taxon>Pseudomonadati</taxon>
        <taxon>Bacteroidota</taxon>
        <taxon>Cytophagia</taxon>
        <taxon>Cytophagales</taxon>
        <taxon>Hymenobacteraceae</taxon>
        <taxon>Pontibacter</taxon>
    </lineage>
</organism>
<proteinExistence type="predicted"/>
<dbReference type="AlphaFoldDB" id="A0A1X9YQU9"/>
<dbReference type="PROSITE" id="PS51257">
    <property type="entry name" value="PROKAR_LIPOPROTEIN"/>
    <property type="match status" value="1"/>
</dbReference>
<dbReference type="EMBL" id="CP021235">
    <property type="protein sequence ID" value="ARS35250.1"/>
    <property type="molecule type" value="Genomic_DNA"/>
</dbReference>
<name>A0A1X9YQU9_9BACT</name>
<keyword evidence="1" id="KW-0732">Signal</keyword>
<feature type="chain" id="PRO_5013253998" description="Gliding motility-associated C-terminal domain-containing protein" evidence="1">
    <location>
        <begin position="21"/>
        <end position="839"/>
    </location>
</feature>
<dbReference type="Proteomes" id="UP000266292">
    <property type="component" value="Chromosome"/>
</dbReference>
<protein>
    <recommendedName>
        <fullName evidence="4">Gliding motility-associated C-terminal domain-containing protein</fullName>
    </recommendedName>
</protein>
<dbReference type="KEGG" id="pact:CA264_07250"/>
<accession>A0A1X9YQU9</accession>
<dbReference type="NCBIfam" id="TIGR04131">
    <property type="entry name" value="Bac_Flav_CTERM"/>
    <property type="match status" value="1"/>
</dbReference>
<reference evidence="3" key="1">
    <citation type="submission" date="2017-05" db="EMBL/GenBank/DDBJ databases">
        <authorList>
            <person name="Ray J."/>
            <person name="Price M."/>
            <person name="Deutschbauer A."/>
        </authorList>
    </citation>
    <scope>NUCLEOTIDE SEQUENCE [LARGE SCALE GENOMIC DNA]</scope>
    <source>
        <strain evidence="3">DSM 19842</strain>
    </source>
</reference>
<sequence>MQRRLLLLVFLLCSCATASATHIVGGEFEMQHLEGYIYRLQLNLYFDVVNGNPDALDQTITVSIFEKGSNRLVRTEMMRLREQSYVPYTNIDCTVGQLVTKRLVYYETISLPPSTFSSLDGYYVTWERCCRNGTINNIVRPEDAAQTFYMEFPAVARRGQPFVNSSPVLFPPLSDYACVGEQFYFDFNGSDPDGDSIVYDMVTPLNGFTSPSMPAYTIQPRPAPYPEITWRSGYSADIQVQGNPAIDIDRQTGQLTMRPSQKGLFVFGIRAQEYRNGEKIGEVRRDFQVLVLDCPRNQTPVVVAREQGKKNDYQQGNILRISSTDPNRCLNVLFTDPDLSEYVELRARPVNFSRRDYTFQGVTKGFINQGSTPDTLQATLCFEECFDTEGKVYLMDLIVKDDGCSLPRQDTIRVSFVVEPEPDAPPAVSLSTNKRVFSVQEGDQITFDVLGLDPDEDVVTLSAEAKNFDLATQQITFEGKSAAGRVSSPFTWDITCETLQQESYTLDFVVRSTECGKEVLRTETIEVRTSSTNNLPTLSSDQELTVVELEVGQPYSANLFGRDVDMDPLSLTAAGEGFTLETYGMRFNSTGGNGEADGVFSWTPTCEALQNEKLQVKFQLAEDTCSSSPDQELVLEFRLKDPNNAPALSTDQQAYAFTLQLNENFEANFNGLDVDLDNLLLTAEGEGFNLADYGMAFTGAGGVGEAAGKFTWQATCPAREGDVLRVNFTLQEDACVPKPQQLKMEFTVEAPKLADYIPANIFTPNGDGKNDFFEIPGMPPEFCSATFTSIRIFNRWGKEVYRSTSSSFQWNGENVNDGVYFYVIDYGTTTYKGSVTLVR</sequence>
<evidence type="ECO:0000313" key="2">
    <source>
        <dbReference type="EMBL" id="ARS35250.1"/>
    </source>
</evidence>
<evidence type="ECO:0008006" key="4">
    <source>
        <dbReference type="Google" id="ProtNLM"/>
    </source>
</evidence>
<evidence type="ECO:0000256" key="1">
    <source>
        <dbReference type="SAM" id="SignalP"/>
    </source>
</evidence>
<dbReference type="RefSeq" id="WP_084196175.1">
    <property type="nucleotide sequence ID" value="NZ_CP021235.1"/>
</dbReference>
<keyword evidence="3" id="KW-1185">Reference proteome</keyword>
<dbReference type="Pfam" id="PF13585">
    <property type="entry name" value="CHU_C"/>
    <property type="match status" value="1"/>
</dbReference>
<feature type="signal peptide" evidence="1">
    <location>
        <begin position="1"/>
        <end position="20"/>
    </location>
</feature>
<gene>
    <name evidence="2" type="ORF">CA264_07250</name>
</gene>
<dbReference type="OrthoDB" id="1490014at2"/>
<evidence type="ECO:0000313" key="3">
    <source>
        <dbReference type="Proteomes" id="UP000266292"/>
    </source>
</evidence>
<dbReference type="STRING" id="709015.GCA_000472485_01454"/>
<dbReference type="InterPro" id="IPR026341">
    <property type="entry name" value="T9SS_type_B"/>
</dbReference>